<reference evidence="2 3" key="1">
    <citation type="submission" date="2016-02" db="EMBL/GenBank/DDBJ databases">
        <authorList>
            <person name="Wen L."/>
            <person name="He K."/>
            <person name="Yang H."/>
        </authorList>
    </citation>
    <scope>NUCLEOTIDE SEQUENCE [LARGE SCALE GENOMIC DNA]</scope>
    <source>
        <strain evidence="2 3">TSA40</strain>
    </source>
</reference>
<sequence>MQNPGNLRPAAAESLATWHDMIEKRDLGALRSILHPDAMFHSPMAFHPYKSAEAVNLALTTVITVFENFKYHRQFASDDGLNVVLEFSASVGDKLLKGADFVRFDDNGKIVDFEVMIRPLISLQMLGAEMGKRLGDRLPDFKVRL</sequence>
<dbReference type="Gene3D" id="3.10.450.50">
    <property type="match status" value="1"/>
</dbReference>
<evidence type="ECO:0000313" key="2">
    <source>
        <dbReference type="EMBL" id="OWW20201.1"/>
    </source>
</evidence>
<feature type="domain" description="SnoaL-like" evidence="1">
    <location>
        <begin position="17"/>
        <end position="112"/>
    </location>
</feature>
<organism evidence="2 3">
    <name type="scientific">Noviherbaspirillum denitrificans</name>
    <dbReference type="NCBI Taxonomy" id="1968433"/>
    <lineage>
        <taxon>Bacteria</taxon>
        <taxon>Pseudomonadati</taxon>
        <taxon>Pseudomonadota</taxon>
        <taxon>Betaproteobacteria</taxon>
        <taxon>Burkholderiales</taxon>
        <taxon>Oxalobacteraceae</taxon>
        <taxon>Noviherbaspirillum</taxon>
    </lineage>
</organism>
<accession>A0A254TC32</accession>
<dbReference type="SUPFAM" id="SSF54427">
    <property type="entry name" value="NTF2-like"/>
    <property type="match status" value="1"/>
</dbReference>
<name>A0A254TC32_9BURK</name>
<dbReference type="Pfam" id="PF12680">
    <property type="entry name" value="SnoaL_2"/>
    <property type="match status" value="1"/>
</dbReference>
<dbReference type="Proteomes" id="UP000197535">
    <property type="component" value="Unassembled WGS sequence"/>
</dbReference>
<dbReference type="EMBL" id="LSTO01000001">
    <property type="protein sequence ID" value="OWW20201.1"/>
    <property type="molecule type" value="Genomic_DNA"/>
</dbReference>
<dbReference type="InterPro" id="IPR037401">
    <property type="entry name" value="SnoaL-like"/>
</dbReference>
<dbReference type="OrthoDB" id="1163083at2"/>
<protein>
    <submittedName>
        <fullName evidence="2">Polyketide cyclase</fullName>
    </submittedName>
</protein>
<gene>
    <name evidence="2" type="ORF">AYR66_12540</name>
</gene>
<proteinExistence type="predicted"/>
<evidence type="ECO:0000259" key="1">
    <source>
        <dbReference type="Pfam" id="PF12680"/>
    </source>
</evidence>
<dbReference type="InterPro" id="IPR032710">
    <property type="entry name" value="NTF2-like_dom_sf"/>
</dbReference>
<evidence type="ECO:0000313" key="3">
    <source>
        <dbReference type="Proteomes" id="UP000197535"/>
    </source>
</evidence>
<keyword evidence="3" id="KW-1185">Reference proteome</keyword>
<dbReference type="AlphaFoldDB" id="A0A254TC32"/>
<dbReference type="RefSeq" id="WP_088707088.1">
    <property type="nucleotide sequence ID" value="NZ_LSTO01000001.1"/>
</dbReference>
<comment type="caution">
    <text evidence="2">The sequence shown here is derived from an EMBL/GenBank/DDBJ whole genome shotgun (WGS) entry which is preliminary data.</text>
</comment>